<proteinExistence type="predicted"/>
<reference evidence="2 3" key="1">
    <citation type="submission" date="2021-06" db="EMBL/GenBank/DDBJ databases">
        <title>Caerostris darwini draft genome.</title>
        <authorList>
            <person name="Kono N."/>
            <person name="Arakawa K."/>
        </authorList>
    </citation>
    <scope>NUCLEOTIDE SEQUENCE [LARGE SCALE GENOMIC DNA]</scope>
</reference>
<evidence type="ECO:0000256" key="1">
    <source>
        <dbReference type="SAM" id="MobiDB-lite"/>
    </source>
</evidence>
<evidence type="ECO:0000313" key="3">
    <source>
        <dbReference type="Proteomes" id="UP001054837"/>
    </source>
</evidence>
<accession>A0AAV4PC50</accession>
<dbReference type="EMBL" id="BPLQ01002577">
    <property type="protein sequence ID" value="GIX94170.1"/>
    <property type="molecule type" value="Genomic_DNA"/>
</dbReference>
<name>A0AAV4PC50_9ARAC</name>
<dbReference type="Proteomes" id="UP001054837">
    <property type="component" value="Unassembled WGS sequence"/>
</dbReference>
<keyword evidence="3" id="KW-1185">Reference proteome</keyword>
<comment type="caution">
    <text evidence="2">The sequence shown here is derived from an EMBL/GenBank/DDBJ whole genome shotgun (WGS) entry which is preliminary data.</text>
</comment>
<gene>
    <name evidence="2" type="ORF">CDAR_485241</name>
</gene>
<protein>
    <submittedName>
        <fullName evidence="2">Uncharacterized protein</fullName>
    </submittedName>
</protein>
<dbReference type="AlphaFoldDB" id="A0AAV4PC50"/>
<evidence type="ECO:0000313" key="2">
    <source>
        <dbReference type="EMBL" id="GIX94170.1"/>
    </source>
</evidence>
<sequence>MQKDFAIGTQSLSAVKQPRNEMTKRGVATDILKNVTTGVSVGTKGGKRKRKGSLTEEINPRADFGWGKGKGCLLGEKVGNQ</sequence>
<organism evidence="2 3">
    <name type="scientific">Caerostris darwini</name>
    <dbReference type="NCBI Taxonomy" id="1538125"/>
    <lineage>
        <taxon>Eukaryota</taxon>
        <taxon>Metazoa</taxon>
        <taxon>Ecdysozoa</taxon>
        <taxon>Arthropoda</taxon>
        <taxon>Chelicerata</taxon>
        <taxon>Arachnida</taxon>
        <taxon>Araneae</taxon>
        <taxon>Araneomorphae</taxon>
        <taxon>Entelegynae</taxon>
        <taxon>Araneoidea</taxon>
        <taxon>Araneidae</taxon>
        <taxon>Caerostris</taxon>
    </lineage>
</organism>
<feature type="region of interest" description="Disordered" evidence="1">
    <location>
        <begin position="38"/>
        <end position="61"/>
    </location>
</feature>